<feature type="region of interest" description="Disordered" evidence="1">
    <location>
        <begin position="1"/>
        <end position="21"/>
    </location>
</feature>
<evidence type="ECO:0000256" key="2">
    <source>
        <dbReference type="SAM" id="Phobius"/>
    </source>
</evidence>
<evidence type="ECO:0000256" key="1">
    <source>
        <dbReference type="SAM" id="MobiDB-lite"/>
    </source>
</evidence>
<gene>
    <name evidence="3" type="ORF">OM076_39205</name>
</gene>
<proteinExistence type="predicted"/>
<sequence length="353" mass="38035">MTTRMVADAPSSACHDETRTDVAGAPRGASAIRSIWWLLAALVGAEAAQRIFGVGEPAALYTQWFHDAVMIGAAALCFARAINDPRLRTAWLCFGAAQTSWALSSVIWSVVYDPMASPPYPSASDYLWLAWYPFVAAGIAVLARAHVPRFALERWMDGLSAVLVVLTAGVALVLQPLAETTHDTEWATLVNFSFPVLDVLLIGGILGVYGLLSWHVGRMWLAIAAGCIVATIPDVVFAVQEARGIPRGEGLDFAWTAGAALLAYAAWASDFPPEARSEPFGWRAIVLAVAAQVFAGTLQIYGLFHPVDWSERVVTLAVLIVATVQIVVSRPRAPAGEWTRRSAVRGLRSALRR</sequence>
<feature type="transmembrane region" description="Helical" evidence="2">
    <location>
        <begin position="64"/>
        <end position="82"/>
    </location>
</feature>
<dbReference type="Proteomes" id="UP001149140">
    <property type="component" value="Unassembled WGS sequence"/>
</dbReference>
<evidence type="ECO:0000313" key="4">
    <source>
        <dbReference type="Proteomes" id="UP001149140"/>
    </source>
</evidence>
<feature type="transmembrane region" description="Helical" evidence="2">
    <location>
        <begin position="89"/>
        <end position="111"/>
    </location>
</feature>
<dbReference type="RefSeq" id="WP_270045616.1">
    <property type="nucleotide sequence ID" value="NZ_JAPDOD010000064.1"/>
</dbReference>
<name>A0A9X3N0U8_9ACTN</name>
<feature type="transmembrane region" description="Helical" evidence="2">
    <location>
        <begin position="126"/>
        <end position="147"/>
    </location>
</feature>
<keyword evidence="2" id="KW-0472">Membrane</keyword>
<accession>A0A9X3N0U8</accession>
<comment type="caution">
    <text evidence="3">The sequence shown here is derived from an EMBL/GenBank/DDBJ whole genome shotgun (WGS) entry which is preliminary data.</text>
</comment>
<feature type="transmembrane region" description="Helical" evidence="2">
    <location>
        <begin position="219"/>
        <end position="239"/>
    </location>
</feature>
<keyword evidence="2" id="KW-1133">Transmembrane helix</keyword>
<organism evidence="3 4">
    <name type="scientific">Solirubrobacter ginsenosidimutans</name>
    <dbReference type="NCBI Taxonomy" id="490573"/>
    <lineage>
        <taxon>Bacteria</taxon>
        <taxon>Bacillati</taxon>
        <taxon>Actinomycetota</taxon>
        <taxon>Thermoleophilia</taxon>
        <taxon>Solirubrobacterales</taxon>
        <taxon>Solirubrobacteraceae</taxon>
        <taxon>Solirubrobacter</taxon>
    </lineage>
</organism>
<feature type="transmembrane region" description="Helical" evidence="2">
    <location>
        <begin position="35"/>
        <end position="52"/>
    </location>
</feature>
<keyword evidence="2" id="KW-0812">Transmembrane</keyword>
<evidence type="ECO:0000313" key="3">
    <source>
        <dbReference type="EMBL" id="MDA0166359.1"/>
    </source>
</evidence>
<feature type="transmembrane region" description="Helical" evidence="2">
    <location>
        <begin position="251"/>
        <end position="268"/>
    </location>
</feature>
<reference evidence="3" key="1">
    <citation type="submission" date="2022-10" db="EMBL/GenBank/DDBJ databases">
        <title>The WGS of Solirubrobacter ginsenosidimutans DSM 21036.</title>
        <authorList>
            <person name="Jiang Z."/>
        </authorList>
    </citation>
    <scope>NUCLEOTIDE SEQUENCE</scope>
    <source>
        <strain evidence="3">DSM 21036</strain>
    </source>
</reference>
<dbReference type="AlphaFoldDB" id="A0A9X3N0U8"/>
<feature type="transmembrane region" description="Helical" evidence="2">
    <location>
        <begin position="313"/>
        <end position="331"/>
    </location>
</feature>
<feature type="transmembrane region" description="Helical" evidence="2">
    <location>
        <begin position="190"/>
        <end position="212"/>
    </location>
</feature>
<feature type="transmembrane region" description="Helical" evidence="2">
    <location>
        <begin position="159"/>
        <end position="178"/>
    </location>
</feature>
<dbReference type="EMBL" id="JAPDOD010000064">
    <property type="protein sequence ID" value="MDA0166359.1"/>
    <property type="molecule type" value="Genomic_DNA"/>
</dbReference>
<protein>
    <submittedName>
        <fullName evidence="3">Uncharacterized protein</fullName>
    </submittedName>
</protein>
<keyword evidence="4" id="KW-1185">Reference proteome</keyword>
<feature type="transmembrane region" description="Helical" evidence="2">
    <location>
        <begin position="280"/>
        <end position="301"/>
    </location>
</feature>